<feature type="domain" description="DUF7330" evidence="1">
    <location>
        <begin position="190"/>
        <end position="319"/>
    </location>
</feature>
<evidence type="ECO:0000313" key="3">
    <source>
        <dbReference type="Proteomes" id="UP001142393"/>
    </source>
</evidence>
<dbReference type="EMBL" id="JANVFU010000006">
    <property type="protein sequence ID" value="KAJ3745137.1"/>
    <property type="molecule type" value="Genomic_DNA"/>
</dbReference>
<comment type="caution">
    <text evidence="2">The sequence shown here is derived from an EMBL/GenBank/DDBJ whole genome shotgun (WGS) entry which is preliminary data.</text>
</comment>
<reference evidence="2 3" key="1">
    <citation type="journal article" date="2023" name="Proc. Natl. Acad. Sci. U.S.A.">
        <title>A global phylogenomic analysis of the shiitake genus Lentinula.</title>
        <authorList>
            <person name="Sierra-Patev S."/>
            <person name="Min B."/>
            <person name="Naranjo-Ortiz M."/>
            <person name="Looney B."/>
            <person name="Konkel Z."/>
            <person name="Slot J.C."/>
            <person name="Sakamoto Y."/>
            <person name="Steenwyk J.L."/>
            <person name="Rokas A."/>
            <person name="Carro J."/>
            <person name="Camarero S."/>
            <person name="Ferreira P."/>
            <person name="Molpeceres G."/>
            <person name="Ruiz-Duenas F.J."/>
            <person name="Serrano A."/>
            <person name="Henrissat B."/>
            <person name="Drula E."/>
            <person name="Hughes K.W."/>
            <person name="Mata J.L."/>
            <person name="Ishikawa N.K."/>
            <person name="Vargas-Isla R."/>
            <person name="Ushijima S."/>
            <person name="Smith C.A."/>
            <person name="Donoghue J."/>
            <person name="Ahrendt S."/>
            <person name="Andreopoulos W."/>
            <person name="He G."/>
            <person name="LaButti K."/>
            <person name="Lipzen A."/>
            <person name="Ng V."/>
            <person name="Riley R."/>
            <person name="Sandor L."/>
            <person name="Barry K."/>
            <person name="Martinez A.T."/>
            <person name="Xiao Y."/>
            <person name="Gibbons J.G."/>
            <person name="Terashima K."/>
            <person name="Grigoriev I.V."/>
            <person name="Hibbett D."/>
        </authorList>
    </citation>
    <scope>NUCLEOTIDE SEQUENCE [LARGE SCALE GENOMIC DNA]</scope>
    <source>
        <strain evidence="2 3">TFB7810</strain>
    </source>
</reference>
<dbReference type="InterPro" id="IPR055754">
    <property type="entry name" value="DUF7330"/>
</dbReference>
<protein>
    <recommendedName>
        <fullName evidence="1">DUF7330 domain-containing protein</fullName>
    </recommendedName>
</protein>
<proteinExistence type="predicted"/>
<evidence type="ECO:0000313" key="2">
    <source>
        <dbReference type="EMBL" id="KAJ3745137.1"/>
    </source>
</evidence>
<dbReference type="Proteomes" id="UP001142393">
    <property type="component" value="Unassembled WGS sequence"/>
</dbReference>
<name>A0A9W8P1U8_9AGAR</name>
<dbReference type="Pfam" id="PF24016">
    <property type="entry name" value="DUF7330"/>
    <property type="match status" value="1"/>
</dbReference>
<sequence length="374" mass="40546">MAWPTLNDFTIHQNASWSTAASNPTRQSYVAKEAVFQFPASADRLFCLSRGSGPLGGTFHLTQSDRLGANSIEMKVVVEYWTGNAHTLESILRVCELSRRENQYGIGILTRPPPGFERNYEFHADTKIIVTLPRTQPAVVLKLKSFETDLPMFSHLVDNLASTIYFRTISLRTSNTPILVESISAGKANVETNNAPIDGLFAANSSLRMTTNNSHIRASVFLQSNDAASFSELTMRTSNGPINGSIILGAPLSSTTTSERGGNFSVNASTQLGGLSLTFPSAPQSCNLHLHGSTSLGPADITLPKTYEGTFHAQTSMGPAFAGLGSGMERERRRIVFEQNGAVLKKGWICSSDEGQHRGEAKVMTSMAPVMLRL</sequence>
<accession>A0A9W8P1U8</accession>
<evidence type="ECO:0000259" key="1">
    <source>
        <dbReference type="Pfam" id="PF24016"/>
    </source>
</evidence>
<gene>
    <name evidence="2" type="ORF">DFH05DRAFT_1614264</name>
</gene>
<organism evidence="2 3">
    <name type="scientific">Lentinula detonsa</name>
    <dbReference type="NCBI Taxonomy" id="2804962"/>
    <lineage>
        <taxon>Eukaryota</taxon>
        <taxon>Fungi</taxon>
        <taxon>Dikarya</taxon>
        <taxon>Basidiomycota</taxon>
        <taxon>Agaricomycotina</taxon>
        <taxon>Agaricomycetes</taxon>
        <taxon>Agaricomycetidae</taxon>
        <taxon>Agaricales</taxon>
        <taxon>Marasmiineae</taxon>
        <taxon>Omphalotaceae</taxon>
        <taxon>Lentinula</taxon>
    </lineage>
</organism>
<dbReference type="AlphaFoldDB" id="A0A9W8P1U8"/>
<keyword evidence="3" id="KW-1185">Reference proteome</keyword>